<dbReference type="EMBL" id="JAHXPT010000008">
    <property type="protein sequence ID" value="MBW6410555.1"/>
    <property type="molecule type" value="Genomic_DNA"/>
</dbReference>
<dbReference type="RefSeq" id="WP_219779989.1">
    <property type="nucleotide sequence ID" value="NZ_JAHXPT010000008.1"/>
</dbReference>
<proteinExistence type="predicted"/>
<evidence type="ECO:0000313" key="1">
    <source>
        <dbReference type="EMBL" id="MBW6410555.1"/>
    </source>
</evidence>
<comment type="caution">
    <text evidence="1">The sequence shown here is derived from an EMBL/GenBank/DDBJ whole genome shotgun (WGS) entry which is preliminary data.</text>
</comment>
<organism evidence="1 2">
    <name type="scientific">Clostridium weizhouense</name>
    <dbReference type="NCBI Taxonomy" id="2859781"/>
    <lineage>
        <taxon>Bacteria</taxon>
        <taxon>Bacillati</taxon>
        <taxon>Bacillota</taxon>
        <taxon>Clostridia</taxon>
        <taxon>Eubacteriales</taxon>
        <taxon>Clostridiaceae</taxon>
        <taxon>Clostridium</taxon>
    </lineage>
</organism>
<dbReference type="Proteomes" id="UP001519921">
    <property type="component" value="Unassembled WGS sequence"/>
</dbReference>
<sequence>MENSTEWNNHKYVRKHDKEVLNEALKGYVGTTFTPIAVKSQVSNGTNYIFICGAVTIKPKNKIDFVEVHVNVPKTGEAQLTRIEKIK</sequence>
<protein>
    <submittedName>
        <fullName evidence="1">Uncharacterized protein</fullName>
    </submittedName>
</protein>
<keyword evidence="2" id="KW-1185">Reference proteome</keyword>
<gene>
    <name evidence="1" type="ORF">KYD98_10655</name>
</gene>
<name>A0ABS7APH7_9CLOT</name>
<accession>A0ABS7APH7</accession>
<dbReference type="Gene3D" id="3.10.450.10">
    <property type="match status" value="1"/>
</dbReference>
<evidence type="ECO:0000313" key="2">
    <source>
        <dbReference type="Proteomes" id="UP001519921"/>
    </source>
</evidence>
<reference evidence="1 2" key="1">
    <citation type="submission" date="2021-07" db="EMBL/GenBank/DDBJ databases">
        <title>Clostridium weizhouense sp. nov., an anaerobic bacterium isolated from activated sludge of Petroleum wastewater.</title>
        <authorList>
            <person name="Li Q."/>
        </authorList>
    </citation>
    <scope>NUCLEOTIDE SEQUENCE [LARGE SCALE GENOMIC DNA]</scope>
    <source>
        <strain evidence="1 2">YB-6</strain>
    </source>
</reference>